<organism evidence="3 4">
    <name type="scientific">Colwellia asteriadis</name>
    <dbReference type="NCBI Taxonomy" id="517723"/>
    <lineage>
        <taxon>Bacteria</taxon>
        <taxon>Pseudomonadati</taxon>
        <taxon>Pseudomonadota</taxon>
        <taxon>Gammaproteobacteria</taxon>
        <taxon>Alteromonadales</taxon>
        <taxon>Colwelliaceae</taxon>
        <taxon>Colwellia</taxon>
    </lineage>
</organism>
<dbReference type="InterPro" id="IPR037026">
    <property type="entry name" value="Vgr_OB-fold_dom_sf"/>
</dbReference>
<dbReference type="NCBIfam" id="TIGR03361">
    <property type="entry name" value="VI_Rhs_Vgr"/>
    <property type="match status" value="1"/>
</dbReference>
<dbReference type="Gene3D" id="4.10.220.110">
    <property type="match status" value="1"/>
</dbReference>
<evidence type="ECO:0000256" key="1">
    <source>
        <dbReference type="ARBA" id="ARBA00005558"/>
    </source>
</evidence>
<evidence type="ECO:0000313" key="3">
    <source>
        <dbReference type="EMBL" id="GAA0820372.1"/>
    </source>
</evidence>
<comment type="caution">
    <text evidence="3">The sequence shown here is derived from an EMBL/GenBank/DDBJ whole genome shotgun (WGS) entry which is preliminary data.</text>
</comment>
<dbReference type="Proteomes" id="UP001500021">
    <property type="component" value="Unassembled WGS sequence"/>
</dbReference>
<dbReference type="RefSeq" id="WP_343817945.1">
    <property type="nucleotide sequence ID" value="NZ_BAAAFA010000009.1"/>
</dbReference>
<keyword evidence="4" id="KW-1185">Reference proteome</keyword>
<sequence length="675" mass="72660">MSGFEFFEQIKANQSQYQLTITGVPSGLISVTDMVSVTDELCSDYCFEIELLSDDLISANTVIGKDTTLSILWGMSDRTISGVVSHFVARGQSYQGYHYNLTLNSHLSLLKHKRSNRVFTGMSVDSVINSVFQKSGFPMEKLDMKANGPSLDMVVQYNETDYHFVDRLMRKYGFVYGAIESSGSVKITICNTSSAFAGSATSLDILYQAPSGTVRASESIFAVSRKSTLLTKQVLLNDYNYEAPGNLNVDRLTNSAIDGFGSESIYGENYEAIDMGGNLASIRMQAIDCQKDVLIIDSDCRAIRPGCIVNILDHDDYSGSYFVTKVAHVGSQSGGVNYGDKVKNLHYKNQAHLIPVNTPYKGEVPESARVFTSFNATIEQELDDKGRYIVKLPFNQDGEGGESKATRMVQPYGGSGHGMNFPLTAGTEVIVCGENGDLDRPIILGAVYNAEAPSPVTSTNPTENLIVTRAGHQLLMDDASGREKIVLSNPGVSNALTMDASNGEHLAKLASAEGNVSVQAKYDLLISAGGNHIVSTQNIMRTFVQDYLQIETRENDISLTAGSAVNVRAGGGLKYQATENNIDLNAQSDLNMQAAQDTSLYAQEGNVEVKAEAGDLSIESGANIVIKSNNNGSIHLSQGSGSIEIDAGGNLNIDANRITLSASNIVIKGNAITNN</sequence>
<dbReference type="Pfam" id="PF05954">
    <property type="entry name" value="Phage_GPD"/>
    <property type="match status" value="1"/>
</dbReference>
<evidence type="ECO:0000259" key="2">
    <source>
        <dbReference type="Pfam" id="PF04717"/>
    </source>
</evidence>
<dbReference type="InterPro" id="IPR017847">
    <property type="entry name" value="T6SS_RhsGE_Vgr_subset"/>
</dbReference>
<reference evidence="3 4" key="1">
    <citation type="journal article" date="2019" name="Int. J. Syst. Evol. Microbiol.">
        <title>The Global Catalogue of Microorganisms (GCM) 10K type strain sequencing project: providing services to taxonomists for standard genome sequencing and annotation.</title>
        <authorList>
            <consortium name="The Broad Institute Genomics Platform"/>
            <consortium name="The Broad Institute Genome Sequencing Center for Infectious Disease"/>
            <person name="Wu L."/>
            <person name="Ma J."/>
        </authorList>
    </citation>
    <scope>NUCLEOTIDE SEQUENCE [LARGE SCALE GENOMIC DNA]</scope>
    <source>
        <strain evidence="3 4">JCM 15608</strain>
    </source>
</reference>
<protein>
    <recommendedName>
        <fullName evidence="2">Gp5/Type VI secretion system Vgr protein OB-fold domain-containing protein</fullName>
    </recommendedName>
</protein>
<dbReference type="NCBIfam" id="TIGR01646">
    <property type="entry name" value="vgr_GE"/>
    <property type="match status" value="1"/>
</dbReference>
<dbReference type="InterPro" id="IPR006531">
    <property type="entry name" value="Gp5/Vgr_OB"/>
</dbReference>
<dbReference type="Gene3D" id="2.40.50.230">
    <property type="entry name" value="Gp5 N-terminal domain"/>
    <property type="match status" value="1"/>
</dbReference>
<dbReference type="InterPro" id="IPR006533">
    <property type="entry name" value="T6SS_Vgr_RhsGE"/>
</dbReference>
<dbReference type="Gene3D" id="3.55.50.10">
    <property type="entry name" value="Baseplate protein-like domains"/>
    <property type="match status" value="1"/>
</dbReference>
<comment type="similarity">
    <text evidence="1">Belongs to the VgrG protein family.</text>
</comment>
<dbReference type="Pfam" id="PF04717">
    <property type="entry name" value="Phage_base_V"/>
    <property type="match status" value="1"/>
</dbReference>
<dbReference type="SUPFAM" id="SSF69279">
    <property type="entry name" value="Phage tail proteins"/>
    <property type="match status" value="2"/>
</dbReference>
<feature type="domain" description="Gp5/Type VI secretion system Vgr protein OB-fold" evidence="2">
    <location>
        <begin position="376"/>
        <end position="448"/>
    </location>
</feature>
<proteinExistence type="inferred from homology"/>
<dbReference type="SUPFAM" id="SSF69255">
    <property type="entry name" value="gp5 N-terminal domain-like"/>
    <property type="match status" value="1"/>
</dbReference>
<dbReference type="SUPFAM" id="SSF69349">
    <property type="entry name" value="Phage fibre proteins"/>
    <property type="match status" value="1"/>
</dbReference>
<dbReference type="Gene3D" id="2.30.110.50">
    <property type="match status" value="1"/>
</dbReference>
<accession>A0ABN1L9H8</accession>
<evidence type="ECO:0000313" key="4">
    <source>
        <dbReference type="Proteomes" id="UP001500021"/>
    </source>
</evidence>
<name>A0ABN1L9H8_9GAMM</name>
<dbReference type="EMBL" id="BAAAFA010000009">
    <property type="protein sequence ID" value="GAA0820372.1"/>
    <property type="molecule type" value="Genomic_DNA"/>
</dbReference>
<gene>
    <name evidence="3" type="ORF">GCM10009111_25690</name>
</gene>